<reference evidence="1" key="1">
    <citation type="submission" date="2021-03" db="EMBL/GenBank/DDBJ databases">
        <title>Draft genome sequence of rust myrtle Austropuccinia psidii MF-1, a brazilian biotype.</title>
        <authorList>
            <person name="Quecine M.C."/>
            <person name="Pachon D.M.R."/>
            <person name="Bonatelli M.L."/>
            <person name="Correr F.H."/>
            <person name="Franceschini L.M."/>
            <person name="Leite T.F."/>
            <person name="Margarido G.R.A."/>
            <person name="Almeida C.A."/>
            <person name="Ferrarezi J.A."/>
            <person name="Labate C.A."/>
        </authorList>
    </citation>
    <scope>NUCLEOTIDE SEQUENCE</scope>
    <source>
        <strain evidence="1">MF-1</strain>
    </source>
</reference>
<evidence type="ECO:0000313" key="1">
    <source>
        <dbReference type="EMBL" id="MBW0515443.1"/>
    </source>
</evidence>
<gene>
    <name evidence="1" type="ORF">O181_055158</name>
</gene>
<proteinExistence type="predicted"/>
<dbReference type="Proteomes" id="UP000765509">
    <property type="component" value="Unassembled WGS sequence"/>
</dbReference>
<evidence type="ECO:0000313" key="2">
    <source>
        <dbReference type="Proteomes" id="UP000765509"/>
    </source>
</evidence>
<protein>
    <submittedName>
        <fullName evidence="1">Uncharacterized protein</fullName>
    </submittedName>
</protein>
<organism evidence="1 2">
    <name type="scientific">Austropuccinia psidii MF-1</name>
    <dbReference type="NCBI Taxonomy" id="1389203"/>
    <lineage>
        <taxon>Eukaryota</taxon>
        <taxon>Fungi</taxon>
        <taxon>Dikarya</taxon>
        <taxon>Basidiomycota</taxon>
        <taxon>Pucciniomycotina</taxon>
        <taxon>Pucciniomycetes</taxon>
        <taxon>Pucciniales</taxon>
        <taxon>Sphaerophragmiaceae</taxon>
        <taxon>Austropuccinia</taxon>
    </lineage>
</organism>
<keyword evidence="2" id="KW-1185">Reference proteome</keyword>
<sequence length="96" mass="10378">MKAGYGQWKGVIAKRVQFAINILYGKLTITWVQCPQVDTIMPPLIYALTTSHASAPLPHLLCIQSFFSSSALNPPYHPYACVVPSQHAANAALAPA</sequence>
<dbReference type="EMBL" id="AVOT02024635">
    <property type="protein sequence ID" value="MBW0515443.1"/>
    <property type="molecule type" value="Genomic_DNA"/>
</dbReference>
<name>A0A9Q3EAL7_9BASI</name>
<comment type="caution">
    <text evidence="1">The sequence shown here is derived from an EMBL/GenBank/DDBJ whole genome shotgun (WGS) entry which is preliminary data.</text>
</comment>
<accession>A0A9Q3EAL7</accession>
<dbReference type="AlphaFoldDB" id="A0A9Q3EAL7"/>